<comment type="subcellular location">
    <subcellularLocation>
        <location evidence="2">Cell membrane</location>
    </subcellularLocation>
    <subcellularLocation>
        <location evidence="3">Golgi apparatus membrane</location>
        <topology evidence="3">Single-pass type II membrane protein</topology>
    </subcellularLocation>
    <subcellularLocation>
        <location evidence="1">Membrane</location>
        <topology evidence="1">Multi-pass membrane protein</topology>
    </subcellularLocation>
</comment>
<organism evidence="22 23">
    <name type="scientific">Branchiostoma lanceolatum</name>
    <name type="common">Common lancelet</name>
    <name type="synonym">Amphioxus lanceolatum</name>
    <dbReference type="NCBI Taxonomy" id="7740"/>
    <lineage>
        <taxon>Eukaryota</taxon>
        <taxon>Metazoa</taxon>
        <taxon>Chordata</taxon>
        <taxon>Cephalochordata</taxon>
        <taxon>Leptocardii</taxon>
        <taxon>Amphioxiformes</taxon>
        <taxon>Branchiostomatidae</taxon>
        <taxon>Branchiostoma</taxon>
    </lineage>
</organism>
<keyword evidence="14 19" id="KW-0472">Membrane</keyword>
<dbReference type="InterPro" id="IPR009729">
    <property type="entry name" value="Gal-3-0_sulfotransfrase"/>
</dbReference>
<dbReference type="AlphaFoldDB" id="A0A8K0ED89"/>
<evidence type="ECO:0000256" key="12">
    <source>
        <dbReference type="ARBA" id="ARBA00023034"/>
    </source>
</evidence>
<feature type="domain" description="Neurotransmitter-gated ion-channel transmembrane" evidence="21">
    <location>
        <begin position="637"/>
        <end position="748"/>
    </location>
</feature>
<keyword evidence="15" id="KW-0869">Chloride channel</keyword>
<dbReference type="InterPro" id="IPR006202">
    <property type="entry name" value="Neur_chan_lig-bd"/>
</dbReference>
<comment type="similarity">
    <text evidence="19">Belongs to the ligand-gated ion channel (TC 1.A.9) family.</text>
</comment>
<keyword evidence="18 19" id="KW-0407">Ion channel</keyword>
<dbReference type="Proteomes" id="UP000838412">
    <property type="component" value="Chromosome 14"/>
</dbReference>
<dbReference type="GO" id="GO:0005230">
    <property type="term" value="F:extracellular ligand-gated monoatomic ion channel activity"/>
    <property type="evidence" value="ECO:0007669"/>
    <property type="project" value="InterPro"/>
</dbReference>
<dbReference type="GO" id="GO:0005254">
    <property type="term" value="F:chloride channel activity"/>
    <property type="evidence" value="ECO:0007669"/>
    <property type="project" value="UniProtKB-KW"/>
</dbReference>
<dbReference type="Pfam" id="PF02931">
    <property type="entry name" value="Neur_chan_LBD"/>
    <property type="match status" value="1"/>
</dbReference>
<keyword evidence="7" id="KW-0808">Transferase</keyword>
<dbReference type="CDD" id="cd19049">
    <property type="entry name" value="LGIC_TM_anion"/>
    <property type="match status" value="1"/>
</dbReference>
<evidence type="ECO:0000256" key="10">
    <source>
        <dbReference type="ARBA" id="ARBA00022968"/>
    </source>
</evidence>
<dbReference type="InterPro" id="IPR006029">
    <property type="entry name" value="Neurotrans-gated_channel_TM"/>
</dbReference>
<dbReference type="EMBL" id="OV696699">
    <property type="protein sequence ID" value="CAH1244802.1"/>
    <property type="molecule type" value="Genomic_DNA"/>
</dbReference>
<evidence type="ECO:0000256" key="6">
    <source>
        <dbReference type="ARBA" id="ARBA00022475"/>
    </source>
</evidence>
<evidence type="ECO:0000256" key="11">
    <source>
        <dbReference type="ARBA" id="ARBA00022989"/>
    </source>
</evidence>
<dbReference type="GO" id="GO:0005886">
    <property type="term" value="C:plasma membrane"/>
    <property type="evidence" value="ECO:0007669"/>
    <property type="project" value="UniProtKB-SubCell"/>
</dbReference>
<dbReference type="PRINTS" id="PR00252">
    <property type="entry name" value="NRIONCHANNEL"/>
</dbReference>
<dbReference type="InterPro" id="IPR036734">
    <property type="entry name" value="Neur_chan_lig-bd_sf"/>
</dbReference>
<dbReference type="InterPro" id="IPR006028">
    <property type="entry name" value="GABAA/Glycine_rcpt"/>
</dbReference>
<dbReference type="PANTHER" id="PTHR14647:SF87">
    <property type="entry name" value="PUTATIVE-RELATED"/>
    <property type="match status" value="1"/>
</dbReference>
<dbReference type="InterPro" id="IPR027417">
    <property type="entry name" value="P-loop_NTPase"/>
</dbReference>
<dbReference type="Gene3D" id="3.40.50.300">
    <property type="entry name" value="P-loop containing nucleotide triphosphate hydrolases"/>
    <property type="match status" value="1"/>
</dbReference>
<dbReference type="Pfam" id="PF02932">
    <property type="entry name" value="Neur_chan_memb"/>
    <property type="match status" value="1"/>
</dbReference>
<dbReference type="NCBIfam" id="TIGR00860">
    <property type="entry name" value="LIC"/>
    <property type="match status" value="1"/>
</dbReference>
<protein>
    <submittedName>
        <fullName evidence="22">GLRA3 protein</fullName>
    </submittedName>
</protein>
<feature type="transmembrane region" description="Helical" evidence="19">
    <location>
        <begin position="789"/>
        <end position="809"/>
    </location>
</feature>
<evidence type="ECO:0000259" key="20">
    <source>
        <dbReference type="Pfam" id="PF02931"/>
    </source>
</evidence>
<dbReference type="SUPFAM" id="SSF52540">
    <property type="entry name" value="P-loop containing nucleoside triphosphate hydrolases"/>
    <property type="match status" value="1"/>
</dbReference>
<feature type="transmembrane region" description="Helical" evidence="19">
    <location>
        <begin position="695"/>
        <end position="717"/>
    </location>
</feature>
<keyword evidence="17" id="KW-0868">Chloride</keyword>
<feature type="signal peptide" evidence="19">
    <location>
        <begin position="1"/>
        <end position="29"/>
    </location>
</feature>
<dbReference type="PRINTS" id="PR00253">
    <property type="entry name" value="GABAARECEPTR"/>
</dbReference>
<dbReference type="SUPFAM" id="SSF63712">
    <property type="entry name" value="Nicotinic receptor ligand binding domain-like"/>
    <property type="match status" value="1"/>
</dbReference>
<keyword evidence="6" id="KW-1003">Cell membrane</keyword>
<dbReference type="InterPro" id="IPR018000">
    <property type="entry name" value="Neurotransmitter_ion_chnl_CS"/>
</dbReference>
<evidence type="ECO:0000256" key="13">
    <source>
        <dbReference type="ARBA" id="ARBA00023065"/>
    </source>
</evidence>
<dbReference type="Gene3D" id="1.20.58.390">
    <property type="entry name" value="Neurotransmitter-gated ion-channel transmembrane domain"/>
    <property type="match status" value="1"/>
</dbReference>
<evidence type="ECO:0000256" key="18">
    <source>
        <dbReference type="ARBA" id="ARBA00023303"/>
    </source>
</evidence>
<dbReference type="Pfam" id="PF06990">
    <property type="entry name" value="Gal-3-0_sulfotr"/>
    <property type="match status" value="1"/>
</dbReference>
<evidence type="ECO:0000313" key="23">
    <source>
        <dbReference type="Proteomes" id="UP000838412"/>
    </source>
</evidence>
<proteinExistence type="inferred from homology"/>
<evidence type="ECO:0000256" key="16">
    <source>
        <dbReference type="ARBA" id="ARBA00023180"/>
    </source>
</evidence>
<evidence type="ECO:0000256" key="8">
    <source>
        <dbReference type="ARBA" id="ARBA00022692"/>
    </source>
</evidence>
<dbReference type="GO" id="GO:0009247">
    <property type="term" value="P:glycolipid biosynthetic process"/>
    <property type="evidence" value="ECO:0007669"/>
    <property type="project" value="InterPro"/>
</dbReference>
<evidence type="ECO:0000256" key="4">
    <source>
        <dbReference type="ARBA" id="ARBA00008124"/>
    </source>
</evidence>
<dbReference type="PANTHER" id="PTHR14647">
    <property type="entry name" value="GALACTOSE-3-O-SULFOTRANSFERASE"/>
    <property type="match status" value="1"/>
</dbReference>
<feature type="transmembrane region" description="Helical" evidence="19">
    <location>
        <begin position="663"/>
        <end position="683"/>
    </location>
</feature>
<keyword evidence="9 19" id="KW-0732">Signal</keyword>
<dbReference type="GO" id="GO:0004888">
    <property type="term" value="F:transmembrane signaling receptor activity"/>
    <property type="evidence" value="ECO:0007669"/>
    <property type="project" value="InterPro"/>
</dbReference>
<keyword evidence="11 19" id="KW-1133">Transmembrane helix</keyword>
<evidence type="ECO:0000256" key="15">
    <source>
        <dbReference type="ARBA" id="ARBA00023173"/>
    </source>
</evidence>
<keyword evidence="12" id="KW-0333">Golgi apparatus</keyword>
<evidence type="ECO:0000256" key="9">
    <source>
        <dbReference type="ARBA" id="ARBA00022729"/>
    </source>
</evidence>
<name>A0A8K0ED89_BRALA</name>
<evidence type="ECO:0000256" key="17">
    <source>
        <dbReference type="ARBA" id="ARBA00023214"/>
    </source>
</evidence>
<dbReference type="OrthoDB" id="407674at2759"/>
<feature type="transmembrane region" description="Helical" evidence="19">
    <location>
        <begin position="630"/>
        <end position="651"/>
    </location>
</feature>
<keyword evidence="10" id="KW-0735">Signal-anchor</keyword>
<keyword evidence="13 19" id="KW-0406">Ion transport</keyword>
<evidence type="ECO:0000259" key="21">
    <source>
        <dbReference type="Pfam" id="PF02932"/>
    </source>
</evidence>
<sequence>MFIARQTVYAMSLVMAVLFIHVVITPQLAEVVKSSLSVVMTTPPPMATTPKPTHVRKPSELGVLSLGVHKVKERNLSLRKERKLNVPSSPQTCTPHTNLAFIKVHKCGSSTSQAIFMRYGFEHDLVVALPRDAISPWIGCGSVMRPQHVMELPPGIKWSIFTHHTIYNKINFERFMPKDTRFVAILRDPLSRIKSAFNYFHLEENLPGIVARGRSLELPIQTYLKNPAYWDGVFVEPKKCYHDVCVKNCMAKDLGLQQGIGNSQRAVEKFIQGIERDFTLVMIMEYFDHSLVMLKRHLCWTLSDILYNSRQYKAKNYKYKSPNTTIVTKKMEDNYKVSSALDHALYAYFNQSLWRKIREEGEYFLEEVRHFQAVLGSGEDIITMQRPHRFEFFASIFLIHICLLGIENCVNAESHIHVHQHNDTILAQAVFEKLETYDGRVRPDFGGKPTVVQVQLYIASMGSFSEIKMDYVMTFYLRQWWNDPRFEFPDLYDNIELHNVDASDIWTPSIYFVNEKDANFRASTDHAKALWIWPSGDIFFGEKKTVIGSCPMQFHMYPFDSQTCTFQIASYGYTTKDLIIEWSEPAVEFNPAIELPEYAISGWTSRDCTGNYTIGSFSCIEVKFKLVRQLGYYLIQTYVPSILIVCLSWLTFWISPNQAPARVALGITTVLTATTLTTVSRSSLPKFSYIRSIDIWMLVCTIYVFAALVEFSLAYHFSLRKDRLRSLAECLRIPRRSRKSTYELNSVQNMRANGRCSRADAGPTEFQTVPGEGPPQGMDGMTAATRIDLFSKIGFPLSFMIFNGFYWGVYLSNYST</sequence>
<keyword evidence="8 19" id="KW-0812">Transmembrane</keyword>
<keyword evidence="23" id="KW-1185">Reference proteome</keyword>
<dbReference type="InterPro" id="IPR006201">
    <property type="entry name" value="Neur_channel"/>
</dbReference>
<gene>
    <name evidence="22" type="primary">GLRA3</name>
    <name evidence="22" type="ORF">BLAG_LOCUS7349</name>
</gene>
<evidence type="ECO:0000256" key="1">
    <source>
        <dbReference type="ARBA" id="ARBA00004141"/>
    </source>
</evidence>
<dbReference type="FunFam" id="2.70.170.10:FF:000014">
    <property type="entry name" value="Glycine receptor subunit beta"/>
    <property type="match status" value="1"/>
</dbReference>
<keyword evidence="5 19" id="KW-0813">Transport</keyword>
<keyword evidence="16" id="KW-0325">Glycoprotein</keyword>
<comment type="similarity">
    <text evidence="4">Belongs to the galactose-3-O-sulfotransferase family.</text>
</comment>
<accession>A0A8K0ED89</accession>
<reference evidence="22" key="1">
    <citation type="submission" date="2022-01" db="EMBL/GenBank/DDBJ databases">
        <authorList>
            <person name="Braso-Vives M."/>
        </authorList>
    </citation>
    <scope>NUCLEOTIDE SEQUENCE</scope>
</reference>
<dbReference type="GO" id="GO:0034707">
    <property type="term" value="C:chloride channel complex"/>
    <property type="evidence" value="ECO:0007669"/>
    <property type="project" value="UniProtKB-KW"/>
</dbReference>
<dbReference type="GO" id="GO:0001733">
    <property type="term" value="F:galactosylceramide sulfotransferase activity"/>
    <property type="evidence" value="ECO:0007669"/>
    <property type="project" value="InterPro"/>
</dbReference>
<evidence type="ECO:0000256" key="5">
    <source>
        <dbReference type="ARBA" id="ARBA00022448"/>
    </source>
</evidence>
<dbReference type="GO" id="GO:0000139">
    <property type="term" value="C:Golgi membrane"/>
    <property type="evidence" value="ECO:0007669"/>
    <property type="project" value="UniProtKB-SubCell"/>
</dbReference>
<evidence type="ECO:0000256" key="19">
    <source>
        <dbReference type="RuleBase" id="RU000687"/>
    </source>
</evidence>
<evidence type="ECO:0000313" key="22">
    <source>
        <dbReference type="EMBL" id="CAH1244802.1"/>
    </source>
</evidence>
<feature type="chain" id="PRO_5035487949" evidence="19">
    <location>
        <begin position="30"/>
        <end position="816"/>
    </location>
</feature>
<dbReference type="InterPro" id="IPR036719">
    <property type="entry name" value="Neuro-gated_channel_TM_sf"/>
</dbReference>
<evidence type="ECO:0000256" key="7">
    <source>
        <dbReference type="ARBA" id="ARBA00022679"/>
    </source>
</evidence>
<evidence type="ECO:0000256" key="2">
    <source>
        <dbReference type="ARBA" id="ARBA00004236"/>
    </source>
</evidence>
<feature type="domain" description="Neurotransmitter-gated ion-channel ligand-binding" evidence="20">
    <location>
        <begin position="434"/>
        <end position="628"/>
    </location>
</feature>
<evidence type="ECO:0000256" key="3">
    <source>
        <dbReference type="ARBA" id="ARBA00004323"/>
    </source>
</evidence>
<dbReference type="PROSITE" id="PS00236">
    <property type="entry name" value="NEUROTR_ION_CHANNEL"/>
    <property type="match status" value="1"/>
</dbReference>
<dbReference type="SUPFAM" id="SSF90112">
    <property type="entry name" value="Neurotransmitter-gated ion-channel transmembrane pore"/>
    <property type="match status" value="1"/>
</dbReference>
<dbReference type="InterPro" id="IPR038050">
    <property type="entry name" value="Neuro_actylchol_rec"/>
</dbReference>
<dbReference type="Gene3D" id="2.70.170.10">
    <property type="entry name" value="Neurotransmitter-gated ion-channel ligand-binding domain"/>
    <property type="match status" value="1"/>
</dbReference>
<evidence type="ECO:0000256" key="14">
    <source>
        <dbReference type="ARBA" id="ARBA00023136"/>
    </source>
</evidence>